<protein>
    <submittedName>
        <fullName evidence="1">PD-(D/E)XK nuclease family transposase</fullName>
    </submittedName>
</protein>
<sequence length="285" mass="32291">MSTATSLQPGTLLQQREIYLSILKDLTIMDDIFMRNVLKDSACTEYILKVIMDQDNLKLKDQILQADYKNLQGRSSILDCIALDNSGRKYNIEFQNADSGASLKRARYHGSLVDANTLETGQVPNELPDTYIIFITENDTLGCNLPICHINRTIEENCQQCHDQLHIIYVNSSFQDDTTLGRLMHDLHCSDPHDMHSEILAQRVLELKETQKGVDIMCDKLNELIVEERNEGILIGEAQGILHTQKETAKNLQHMGMALEQISLALNVSVQMIQEWFSADCVPVK</sequence>
<reference evidence="1 2" key="1">
    <citation type="journal article" date="2021" name="ISME Commun">
        <title>Automated analysis of genomic sequences facilitates high-throughput and comprehensive description of bacteria.</title>
        <authorList>
            <person name="Hitch T.C.A."/>
        </authorList>
    </citation>
    <scope>NUCLEOTIDE SEQUENCE [LARGE SCALE GENOMIC DNA]</scope>
    <source>
        <strain evidence="1 2">Sanger_02</strain>
    </source>
</reference>
<proteinExistence type="predicted"/>
<keyword evidence="2" id="KW-1185">Reference proteome</keyword>
<dbReference type="Pfam" id="PF12784">
    <property type="entry name" value="PDDEXK_2"/>
    <property type="match status" value="1"/>
</dbReference>
<dbReference type="EMBL" id="JAOQJV010000017">
    <property type="protein sequence ID" value="MCU6700782.1"/>
    <property type="molecule type" value="Genomic_DNA"/>
</dbReference>
<comment type="caution">
    <text evidence="1">The sequence shown here is derived from an EMBL/GenBank/DDBJ whole genome shotgun (WGS) entry which is preliminary data.</text>
</comment>
<dbReference type="Proteomes" id="UP001207605">
    <property type="component" value="Unassembled WGS sequence"/>
</dbReference>
<name>A0ABT2S8M7_9FIRM</name>
<accession>A0ABT2S8M7</accession>
<gene>
    <name evidence="1" type="ORF">OCV65_11130</name>
</gene>
<evidence type="ECO:0000313" key="2">
    <source>
        <dbReference type="Proteomes" id="UP001207605"/>
    </source>
</evidence>
<evidence type="ECO:0000313" key="1">
    <source>
        <dbReference type="EMBL" id="MCU6700782.1"/>
    </source>
</evidence>
<dbReference type="RefSeq" id="WP_262582122.1">
    <property type="nucleotide sequence ID" value="NZ_JAOQJV010000017.1"/>
</dbReference>
<organism evidence="1 2">
    <name type="scientific">Dorea ammoniilytica</name>
    <dbReference type="NCBI Taxonomy" id="2981788"/>
    <lineage>
        <taxon>Bacteria</taxon>
        <taxon>Bacillati</taxon>
        <taxon>Bacillota</taxon>
        <taxon>Clostridia</taxon>
        <taxon>Lachnospirales</taxon>
        <taxon>Lachnospiraceae</taxon>
        <taxon>Dorea</taxon>
    </lineage>
</organism>